<feature type="domain" description="N-acetyltransferase" evidence="1">
    <location>
        <begin position="5"/>
        <end position="159"/>
    </location>
</feature>
<organism evidence="2 3">
    <name type="scientific">Tritonibacter multivorans</name>
    <dbReference type="NCBI Taxonomy" id="928856"/>
    <lineage>
        <taxon>Bacteria</taxon>
        <taxon>Pseudomonadati</taxon>
        <taxon>Pseudomonadota</taxon>
        <taxon>Alphaproteobacteria</taxon>
        <taxon>Rhodobacterales</taxon>
        <taxon>Paracoccaceae</taxon>
        <taxon>Tritonibacter</taxon>
    </lineage>
</organism>
<dbReference type="InterPro" id="IPR016181">
    <property type="entry name" value="Acyl_CoA_acyltransferase"/>
</dbReference>
<evidence type="ECO:0000313" key="2">
    <source>
        <dbReference type="EMBL" id="CUH79974.1"/>
    </source>
</evidence>
<dbReference type="GO" id="GO:0016747">
    <property type="term" value="F:acyltransferase activity, transferring groups other than amino-acyl groups"/>
    <property type="evidence" value="ECO:0007669"/>
    <property type="project" value="InterPro"/>
</dbReference>
<sequence>MTSGLCIRPFESRDAGDWGRIFHAAVHAVGARFYSPEQCAAWSPEVPPVERVLAHVEGRQVWVAVDDTDRAQGFIELEPDGHIDCFYLSPDCSGRAVGGLLYAQLEAAARVACMPRLYVEASEPARRFFLRQGFQEDARRDFDLRGVAMYNFAMSKLLRG</sequence>
<dbReference type="PANTHER" id="PTHR43451:SF1">
    <property type="entry name" value="ACETYLTRANSFERASE"/>
    <property type="match status" value="1"/>
</dbReference>
<keyword evidence="2" id="KW-0012">Acyltransferase</keyword>
<dbReference type="Gene3D" id="3.40.630.30">
    <property type="match status" value="1"/>
</dbReference>
<evidence type="ECO:0000313" key="3">
    <source>
        <dbReference type="Proteomes" id="UP000052022"/>
    </source>
</evidence>
<reference evidence="2 3" key="1">
    <citation type="submission" date="2015-09" db="EMBL/GenBank/DDBJ databases">
        <authorList>
            <consortium name="Swine Surveillance"/>
        </authorList>
    </citation>
    <scope>NUCLEOTIDE SEQUENCE [LARGE SCALE GENOMIC DNA]</scope>
    <source>
        <strain evidence="2 3">CECT 7557</strain>
    </source>
</reference>
<dbReference type="SUPFAM" id="SSF55729">
    <property type="entry name" value="Acyl-CoA N-acyltransferases (Nat)"/>
    <property type="match status" value="1"/>
</dbReference>
<dbReference type="PROSITE" id="PS51186">
    <property type="entry name" value="GNAT"/>
    <property type="match status" value="1"/>
</dbReference>
<dbReference type="Proteomes" id="UP000052022">
    <property type="component" value="Unassembled WGS sequence"/>
</dbReference>
<accession>A0A0P1GE42</accession>
<dbReference type="STRING" id="928856.SAMN04488049_10143"/>
<dbReference type="InterPro" id="IPR052564">
    <property type="entry name" value="N-acetyltrans/Recomb-assoc"/>
</dbReference>
<dbReference type="InterPro" id="IPR000182">
    <property type="entry name" value="GNAT_dom"/>
</dbReference>
<dbReference type="AlphaFoldDB" id="A0A0P1GE42"/>
<dbReference type="EC" id="2.3.1.-" evidence="2"/>
<keyword evidence="3" id="KW-1185">Reference proteome</keyword>
<proteinExistence type="predicted"/>
<gene>
    <name evidence="2" type="primary">yafP</name>
    <name evidence="2" type="ORF">TRM7557_02675</name>
</gene>
<name>A0A0P1GE42_9RHOB</name>
<keyword evidence="2" id="KW-0808">Transferase</keyword>
<dbReference type="EMBL" id="CYSD01000037">
    <property type="protein sequence ID" value="CUH79974.1"/>
    <property type="molecule type" value="Genomic_DNA"/>
</dbReference>
<dbReference type="Pfam" id="PF13673">
    <property type="entry name" value="Acetyltransf_10"/>
    <property type="match status" value="1"/>
</dbReference>
<dbReference type="PANTHER" id="PTHR43451">
    <property type="entry name" value="ACETYLTRANSFERASE (GNAT) FAMILY PROTEIN"/>
    <property type="match status" value="1"/>
</dbReference>
<dbReference type="OrthoDB" id="9789081at2"/>
<protein>
    <submittedName>
        <fullName evidence="2">Putative N-acetyltransferase YafP</fullName>
        <ecNumber evidence="2">2.3.1.-</ecNumber>
    </submittedName>
</protein>
<dbReference type="RefSeq" id="WP_074941769.1">
    <property type="nucleotide sequence ID" value="NZ_CYSD01000037.1"/>
</dbReference>
<evidence type="ECO:0000259" key="1">
    <source>
        <dbReference type="PROSITE" id="PS51186"/>
    </source>
</evidence>